<dbReference type="KEGG" id="oat:OAN307_c30590"/>
<organism evidence="3 4">
    <name type="scientific">Octadecabacter antarcticus 307</name>
    <dbReference type="NCBI Taxonomy" id="391626"/>
    <lineage>
        <taxon>Bacteria</taxon>
        <taxon>Pseudomonadati</taxon>
        <taxon>Pseudomonadota</taxon>
        <taxon>Alphaproteobacteria</taxon>
        <taxon>Rhodobacterales</taxon>
        <taxon>Roseobacteraceae</taxon>
        <taxon>Octadecabacter</taxon>
    </lineage>
</organism>
<accession>M9RDW5</accession>
<keyword evidence="1" id="KW-1133">Transmembrane helix</keyword>
<dbReference type="Pfam" id="PF12760">
    <property type="entry name" value="Zn_ribbon_IS1595"/>
    <property type="match status" value="1"/>
</dbReference>
<dbReference type="Proteomes" id="UP000005307">
    <property type="component" value="Chromosome"/>
</dbReference>
<proteinExistence type="predicted"/>
<gene>
    <name evidence="3" type="ORF">OAN307_c30590</name>
</gene>
<dbReference type="HOGENOM" id="CLU_044348_5_0_5"/>
<dbReference type="InterPro" id="IPR024442">
    <property type="entry name" value="Transposase_Zn_ribbon"/>
</dbReference>
<keyword evidence="4" id="KW-1185">Reference proteome</keyword>
<dbReference type="EMBL" id="CP003740">
    <property type="protein sequence ID" value="AGI68601.1"/>
    <property type="molecule type" value="Genomic_DNA"/>
</dbReference>
<feature type="transmembrane region" description="Helical" evidence="1">
    <location>
        <begin position="85"/>
        <end position="107"/>
    </location>
</feature>
<keyword evidence="1" id="KW-0812">Transmembrane</keyword>
<name>M9RDW5_9RHOB</name>
<evidence type="ECO:0000259" key="2">
    <source>
        <dbReference type="Pfam" id="PF12760"/>
    </source>
</evidence>
<feature type="domain" description="Transposase zinc-ribbon" evidence="2">
    <location>
        <begin position="22"/>
        <end position="67"/>
    </location>
</feature>
<protein>
    <recommendedName>
        <fullName evidence="2">Transposase zinc-ribbon domain-containing protein</fullName>
    </recommendedName>
</protein>
<sequence length="109" mass="12510">MPARWKNDKPMSRLAFESRFSDEEACLHYLAEHRWPEGFVCPSCGICNGWPLKRNSATWECASCARQIFVTAGTVMHSSHLPLRIWFLAAHMVASIRNPLVLFLIGFTW</sequence>
<evidence type="ECO:0000256" key="1">
    <source>
        <dbReference type="SAM" id="Phobius"/>
    </source>
</evidence>
<dbReference type="AlphaFoldDB" id="M9RDW5"/>
<reference evidence="3 4" key="1">
    <citation type="journal article" date="2013" name="PLoS ONE">
        <title>Poles Apart: Arctic and Antarctic Octadecabacter strains Share High Genome Plasticity and a New Type of Xanthorhodopsin.</title>
        <authorList>
            <person name="Vollmers J."/>
            <person name="Voget S."/>
            <person name="Dietrich S."/>
            <person name="Gollnow K."/>
            <person name="Smits M."/>
            <person name="Meyer K."/>
            <person name="Brinkhoff T."/>
            <person name="Simon M."/>
            <person name="Daniel R."/>
        </authorList>
    </citation>
    <scope>NUCLEOTIDE SEQUENCE [LARGE SCALE GENOMIC DNA]</scope>
    <source>
        <strain evidence="3 4">307</strain>
    </source>
</reference>
<evidence type="ECO:0000313" key="4">
    <source>
        <dbReference type="Proteomes" id="UP000005307"/>
    </source>
</evidence>
<keyword evidence="1" id="KW-0472">Membrane</keyword>
<evidence type="ECO:0000313" key="3">
    <source>
        <dbReference type="EMBL" id="AGI68601.1"/>
    </source>
</evidence>
<dbReference type="eggNOG" id="COG3677">
    <property type="taxonomic scope" value="Bacteria"/>
</dbReference>